<organism evidence="1 2">
    <name type="scientific">Mucuna pruriens</name>
    <name type="common">Velvet bean</name>
    <name type="synonym">Dolichos pruriens</name>
    <dbReference type="NCBI Taxonomy" id="157652"/>
    <lineage>
        <taxon>Eukaryota</taxon>
        <taxon>Viridiplantae</taxon>
        <taxon>Streptophyta</taxon>
        <taxon>Embryophyta</taxon>
        <taxon>Tracheophyta</taxon>
        <taxon>Spermatophyta</taxon>
        <taxon>Magnoliopsida</taxon>
        <taxon>eudicotyledons</taxon>
        <taxon>Gunneridae</taxon>
        <taxon>Pentapetalae</taxon>
        <taxon>rosids</taxon>
        <taxon>fabids</taxon>
        <taxon>Fabales</taxon>
        <taxon>Fabaceae</taxon>
        <taxon>Papilionoideae</taxon>
        <taxon>50 kb inversion clade</taxon>
        <taxon>NPAAA clade</taxon>
        <taxon>indigoferoid/millettioid clade</taxon>
        <taxon>Phaseoleae</taxon>
        <taxon>Mucuna</taxon>
    </lineage>
</organism>
<sequence length="118" mass="13934">RTLQDYFFLTIRVTNNINDLLVDANNFELKTRANLKGYLLKNPYSLEEVIFLTPMHLSDSTFPDRAITTWDKCTHKLLLKYFPPSKSNKLKRNIMKNPYTKPRKYSRKCFADVPIMIS</sequence>
<dbReference type="EMBL" id="QJKJ01014649">
    <property type="protein sequence ID" value="RDX63909.1"/>
    <property type="molecule type" value="Genomic_DNA"/>
</dbReference>
<dbReference type="Proteomes" id="UP000257109">
    <property type="component" value="Unassembled WGS sequence"/>
</dbReference>
<name>A0A371ED25_MUCPR</name>
<dbReference type="AlphaFoldDB" id="A0A371ED25"/>
<evidence type="ECO:0000313" key="1">
    <source>
        <dbReference type="EMBL" id="RDX63909.1"/>
    </source>
</evidence>
<accession>A0A371ED25</accession>
<reference evidence="1" key="1">
    <citation type="submission" date="2018-05" db="EMBL/GenBank/DDBJ databases">
        <title>Draft genome of Mucuna pruriens seed.</title>
        <authorList>
            <person name="Nnadi N.E."/>
            <person name="Vos R."/>
            <person name="Hasami M.H."/>
            <person name="Devisetty U.K."/>
            <person name="Aguiy J.C."/>
        </authorList>
    </citation>
    <scope>NUCLEOTIDE SEQUENCE [LARGE SCALE GENOMIC DNA]</scope>
    <source>
        <strain evidence="1">JCA_2017</strain>
    </source>
</reference>
<comment type="caution">
    <text evidence="1">The sequence shown here is derived from an EMBL/GenBank/DDBJ whole genome shotgun (WGS) entry which is preliminary data.</text>
</comment>
<gene>
    <name evidence="1" type="ORF">CR513_57601</name>
</gene>
<keyword evidence="2" id="KW-1185">Reference proteome</keyword>
<protein>
    <submittedName>
        <fullName evidence="1">Uncharacterized protein</fullName>
    </submittedName>
</protein>
<proteinExistence type="predicted"/>
<feature type="non-terminal residue" evidence="1">
    <location>
        <position position="1"/>
    </location>
</feature>
<evidence type="ECO:0000313" key="2">
    <source>
        <dbReference type="Proteomes" id="UP000257109"/>
    </source>
</evidence>